<sequence length="355" mass="40402">MHTLTVNLSDKTYPIYIKKGLLDSIGKEIKKIYKNKKIAIITDSNIEKLYGERIKNNLIKENFLTNKIIIEPGEKSKFFKVLEQVCNKLLELKLNRGDLIITFGGGVVGDLGGFAASMLLRGISFIQIPTSLIGQIDSSIGGKVAINTDYGKNLIGSFYHPKAVFIDPELLKTLDERYLYDGMAEMIKYGAIKDRKLFNNLLQYKGKEDLFNNIEELIYTCCSIKKNLVEKDEKDNGERMLLNFGHTIGHGIEKYFQYKKFTHGEAVAMGMYAITKNSEDFGLTEKGTSDLIKKIIIKYNLPWKIPTIDKSEIIDIISRDKKNNCENMNIILLKNIGNGFIKKINIKDMNKVKFI</sequence>
<protein>
    <recommendedName>
        <fullName evidence="9 10">3-dehydroquinate synthase</fullName>
        <shortName evidence="9">DHQS</shortName>
        <ecNumber evidence="9 10">4.2.3.4</ecNumber>
    </recommendedName>
</protein>
<comment type="cofactor">
    <cofactor evidence="9">
        <name>Co(2+)</name>
        <dbReference type="ChEBI" id="CHEBI:48828"/>
    </cofactor>
    <cofactor evidence="9">
        <name>Zn(2+)</name>
        <dbReference type="ChEBI" id="CHEBI:29105"/>
    </cofactor>
    <text evidence="9">Binds 1 divalent metal cation per subunit. Can use either Co(2+) or Zn(2+).</text>
</comment>
<keyword evidence="5 9" id="KW-0862">Zinc</keyword>
<dbReference type="HAMAP" id="MF_00110">
    <property type="entry name" value="DHQ_synthase"/>
    <property type="match status" value="1"/>
</dbReference>
<dbReference type="Gene3D" id="3.40.50.1970">
    <property type="match status" value="1"/>
</dbReference>
<dbReference type="Proteomes" id="UP000175744">
    <property type="component" value="Unassembled WGS sequence"/>
</dbReference>
<evidence type="ECO:0000256" key="10">
    <source>
        <dbReference type="NCBIfam" id="TIGR01357"/>
    </source>
</evidence>
<dbReference type="RefSeq" id="WP_070110321.1">
    <property type="nucleotide sequence ID" value="NZ_LZFO01000016.1"/>
</dbReference>
<dbReference type="InterPro" id="IPR056179">
    <property type="entry name" value="DHQS_C"/>
</dbReference>
<dbReference type="AlphaFoldDB" id="A0A1E8EYM4"/>
<dbReference type="EMBL" id="LZFO01000016">
    <property type="protein sequence ID" value="OFI06077.1"/>
    <property type="molecule type" value="Genomic_DNA"/>
</dbReference>
<feature type="domain" description="3-dehydroquinate synthase N-terminal" evidence="11">
    <location>
        <begin position="68"/>
        <end position="179"/>
    </location>
</feature>
<comment type="subcellular location">
    <subcellularLocation>
        <location evidence="9">Cytoplasm</location>
    </subcellularLocation>
</comment>
<keyword evidence="6 9" id="KW-0520">NAD</keyword>
<evidence type="ECO:0000313" key="14">
    <source>
        <dbReference type="Proteomes" id="UP000175744"/>
    </source>
</evidence>
<keyword evidence="7 9" id="KW-0456">Lyase</keyword>
<dbReference type="UniPathway" id="UPA00053">
    <property type="reaction ID" value="UER00085"/>
</dbReference>
<evidence type="ECO:0000256" key="3">
    <source>
        <dbReference type="ARBA" id="ARBA00022723"/>
    </source>
</evidence>
<feature type="binding site" evidence="9">
    <location>
        <begin position="106"/>
        <end position="110"/>
    </location>
    <ligand>
        <name>NAD(+)</name>
        <dbReference type="ChEBI" id="CHEBI:57540"/>
    </ligand>
</feature>
<feature type="binding site" evidence="9">
    <location>
        <position position="143"/>
    </location>
    <ligand>
        <name>NAD(+)</name>
        <dbReference type="ChEBI" id="CHEBI:57540"/>
    </ligand>
</feature>
<dbReference type="EC" id="4.2.3.4" evidence="9 10"/>
<feature type="binding site" evidence="9">
    <location>
        <position position="246"/>
    </location>
    <ligand>
        <name>Zn(2+)</name>
        <dbReference type="ChEBI" id="CHEBI:29105"/>
    </ligand>
</feature>
<keyword evidence="3 9" id="KW-0479">Metal-binding</keyword>
<keyword evidence="4 9" id="KW-0547">Nucleotide-binding</keyword>
<dbReference type="InterPro" id="IPR016037">
    <property type="entry name" value="DHQ_synth_AroB"/>
</dbReference>
<comment type="catalytic activity">
    <reaction evidence="9">
        <text>7-phospho-2-dehydro-3-deoxy-D-arabino-heptonate = 3-dehydroquinate + phosphate</text>
        <dbReference type="Rhea" id="RHEA:21968"/>
        <dbReference type="ChEBI" id="CHEBI:32364"/>
        <dbReference type="ChEBI" id="CHEBI:43474"/>
        <dbReference type="ChEBI" id="CHEBI:58394"/>
        <dbReference type="EC" id="4.2.3.4"/>
    </reaction>
</comment>
<dbReference type="FunFam" id="3.40.50.1970:FF:000007">
    <property type="entry name" value="Pentafunctional AROM polypeptide"/>
    <property type="match status" value="1"/>
</dbReference>
<feature type="domain" description="3-dehydroquinate synthase C-terminal" evidence="12">
    <location>
        <begin position="182"/>
        <end position="323"/>
    </location>
</feature>
<dbReference type="Pfam" id="PF01761">
    <property type="entry name" value="DHQ_synthase"/>
    <property type="match status" value="1"/>
</dbReference>
<evidence type="ECO:0000259" key="12">
    <source>
        <dbReference type="Pfam" id="PF24621"/>
    </source>
</evidence>
<keyword evidence="9" id="KW-0963">Cytoplasm</keyword>
<proteinExistence type="inferred from homology"/>
<feature type="binding site" evidence="9">
    <location>
        <position position="152"/>
    </location>
    <ligand>
        <name>NAD(+)</name>
        <dbReference type="ChEBI" id="CHEBI:57540"/>
    </ligand>
</feature>
<dbReference type="GO" id="GO:0009423">
    <property type="term" value="P:chorismate biosynthetic process"/>
    <property type="evidence" value="ECO:0007669"/>
    <property type="project" value="UniProtKB-UniRule"/>
</dbReference>
<dbReference type="InterPro" id="IPR030960">
    <property type="entry name" value="DHQS/DOIS_N"/>
</dbReference>
<feature type="binding site" evidence="9">
    <location>
        <position position="185"/>
    </location>
    <ligand>
        <name>Zn(2+)</name>
        <dbReference type="ChEBI" id="CHEBI:29105"/>
    </ligand>
</feature>
<dbReference type="GO" id="GO:0046872">
    <property type="term" value="F:metal ion binding"/>
    <property type="evidence" value="ECO:0007669"/>
    <property type="project" value="UniProtKB-KW"/>
</dbReference>
<dbReference type="OrthoDB" id="9806583at2"/>
<evidence type="ECO:0000256" key="2">
    <source>
        <dbReference type="ARBA" id="ARBA00001947"/>
    </source>
</evidence>
<dbReference type="InterPro" id="IPR050071">
    <property type="entry name" value="Dehydroquinate_synthase"/>
</dbReference>
<dbReference type="CDD" id="cd08195">
    <property type="entry name" value="DHQS"/>
    <property type="match status" value="1"/>
</dbReference>
<comment type="similarity">
    <text evidence="9">Belongs to the sugar phosphate cyclases superfamily. Dehydroquinate synthase family.</text>
</comment>
<comment type="function">
    <text evidence="9">Catalyzes the conversion of 3-deoxy-D-arabino-heptulosonate 7-phosphate (DAHP) to dehydroquinate (DHQ).</text>
</comment>
<keyword evidence="9" id="KW-0057">Aromatic amino acid biosynthesis</keyword>
<dbReference type="GO" id="GO:0008652">
    <property type="term" value="P:amino acid biosynthetic process"/>
    <property type="evidence" value="ECO:0007669"/>
    <property type="project" value="UniProtKB-KW"/>
</dbReference>
<reference evidence="13 14" key="1">
    <citation type="submission" date="2016-06" db="EMBL/GenBank/DDBJ databases">
        <title>Genome sequence of Clostridium acetireducens DSM 10703.</title>
        <authorList>
            <person name="Poehlein A."/>
            <person name="Fluechter S."/>
            <person name="Duerre P."/>
            <person name="Daniel R."/>
        </authorList>
    </citation>
    <scope>NUCLEOTIDE SEQUENCE [LARGE SCALE GENOMIC DNA]</scope>
    <source>
        <strain evidence="13 14">DSM 10703</strain>
    </source>
</reference>
<evidence type="ECO:0000256" key="8">
    <source>
        <dbReference type="ARBA" id="ARBA00023285"/>
    </source>
</evidence>
<dbReference type="InterPro" id="IPR030963">
    <property type="entry name" value="DHQ_synth_fam"/>
</dbReference>
<dbReference type="PANTHER" id="PTHR43622:SF1">
    <property type="entry name" value="3-DEHYDROQUINATE SYNTHASE"/>
    <property type="match status" value="1"/>
</dbReference>
<evidence type="ECO:0000256" key="6">
    <source>
        <dbReference type="ARBA" id="ARBA00023027"/>
    </source>
</evidence>
<comment type="cofactor">
    <cofactor evidence="1 9">
        <name>NAD(+)</name>
        <dbReference type="ChEBI" id="CHEBI:57540"/>
    </cofactor>
</comment>
<dbReference type="GO" id="GO:0005737">
    <property type="term" value="C:cytoplasm"/>
    <property type="evidence" value="ECO:0007669"/>
    <property type="project" value="UniProtKB-SubCell"/>
</dbReference>
<dbReference type="STRING" id="1121290.CLAOCE_13320"/>
<evidence type="ECO:0000256" key="1">
    <source>
        <dbReference type="ARBA" id="ARBA00001911"/>
    </source>
</evidence>
<comment type="pathway">
    <text evidence="9">Metabolic intermediate biosynthesis; chorismate biosynthesis; chorismate from D-erythrose 4-phosphate and phosphoenolpyruvate: step 2/7.</text>
</comment>
<evidence type="ECO:0000313" key="13">
    <source>
        <dbReference type="EMBL" id="OFI06077.1"/>
    </source>
</evidence>
<gene>
    <name evidence="13" type="primary">aroB_2</name>
    <name evidence="9" type="synonym">aroB</name>
    <name evidence="13" type="ORF">CLOACE_13320</name>
</gene>
<keyword evidence="14" id="KW-1185">Reference proteome</keyword>
<evidence type="ECO:0000259" key="11">
    <source>
        <dbReference type="Pfam" id="PF01761"/>
    </source>
</evidence>
<dbReference type="Gene3D" id="1.20.1090.10">
    <property type="entry name" value="Dehydroquinate synthase-like - alpha domain"/>
    <property type="match status" value="1"/>
</dbReference>
<organism evidence="13 14">
    <name type="scientific">Clostridium acetireducens DSM 10703</name>
    <dbReference type="NCBI Taxonomy" id="1121290"/>
    <lineage>
        <taxon>Bacteria</taxon>
        <taxon>Bacillati</taxon>
        <taxon>Bacillota</taxon>
        <taxon>Clostridia</taxon>
        <taxon>Eubacteriales</taxon>
        <taxon>Clostridiaceae</taxon>
        <taxon>Clostridium</taxon>
    </lineage>
</organism>
<feature type="binding site" evidence="9">
    <location>
        <begin position="130"/>
        <end position="131"/>
    </location>
    <ligand>
        <name>NAD(+)</name>
        <dbReference type="ChEBI" id="CHEBI:57540"/>
    </ligand>
</feature>
<name>A0A1E8EYM4_9CLOT</name>
<evidence type="ECO:0000256" key="9">
    <source>
        <dbReference type="HAMAP-Rule" id="MF_00110"/>
    </source>
</evidence>
<dbReference type="PANTHER" id="PTHR43622">
    <property type="entry name" value="3-DEHYDROQUINATE SYNTHASE"/>
    <property type="match status" value="1"/>
</dbReference>
<comment type="caution">
    <text evidence="13">The sequence shown here is derived from an EMBL/GenBank/DDBJ whole genome shotgun (WGS) entry which is preliminary data.</text>
</comment>
<comment type="caution">
    <text evidence="9">Lacks conserved residue(s) required for the propagation of feature annotation.</text>
</comment>
<dbReference type="PATRIC" id="fig|1121290.3.peg.1311"/>
<feature type="binding site" evidence="9">
    <location>
        <position position="263"/>
    </location>
    <ligand>
        <name>Zn(2+)</name>
        <dbReference type="ChEBI" id="CHEBI:29105"/>
    </ligand>
</feature>
<evidence type="ECO:0000256" key="4">
    <source>
        <dbReference type="ARBA" id="ARBA00022741"/>
    </source>
</evidence>
<dbReference type="GO" id="GO:0009073">
    <property type="term" value="P:aromatic amino acid family biosynthetic process"/>
    <property type="evidence" value="ECO:0007669"/>
    <property type="project" value="UniProtKB-KW"/>
</dbReference>
<comment type="cofactor">
    <cofactor evidence="2">
        <name>Zn(2+)</name>
        <dbReference type="ChEBI" id="CHEBI:29105"/>
    </cofactor>
</comment>
<dbReference type="NCBIfam" id="TIGR01357">
    <property type="entry name" value="aroB"/>
    <property type="match status" value="1"/>
</dbReference>
<keyword evidence="8 9" id="KW-0170">Cobalt</keyword>
<dbReference type="Pfam" id="PF24621">
    <property type="entry name" value="DHQS_C"/>
    <property type="match status" value="1"/>
</dbReference>
<dbReference type="PIRSF" id="PIRSF001455">
    <property type="entry name" value="DHQ_synth"/>
    <property type="match status" value="1"/>
</dbReference>
<dbReference type="GO" id="GO:0000166">
    <property type="term" value="F:nucleotide binding"/>
    <property type="evidence" value="ECO:0007669"/>
    <property type="project" value="UniProtKB-KW"/>
</dbReference>
<dbReference type="GO" id="GO:0003856">
    <property type="term" value="F:3-dehydroquinate synthase activity"/>
    <property type="evidence" value="ECO:0007669"/>
    <property type="project" value="UniProtKB-UniRule"/>
</dbReference>
<evidence type="ECO:0000256" key="7">
    <source>
        <dbReference type="ARBA" id="ARBA00023239"/>
    </source>
</evidence>
<dbReference type="SUPFAM" id="SSF56796">
    <property type="entry name" value="Dehydroquinate synthase-like"/>
    <property type="match status" value="1"/>
</dbReference>
<keyword evidence="9" id="KW-0028">Amino-acid biosynthesis</keyword>
<evidence type="ECO:0000256" key="5">
    <source>
        <dbReference type="ARBA" id="ARBA00022833"/>
    </source>
</evidence>
<accession>A0A1E8EYM4</accession>